<dbReference type="GO" id="GO:0003677">
    <property type="term" value="F:DNA binding"/>
    <property type="evidence" value="ECO:0007669"/>
    <property type="project" value="InterPro"/>
</dbReference>
<dbReference type="GO" id="GO:0015074">
    <property type="term" value="P:DNA integration"/>
    <property type="evidence" value="ECO:0007669"/>
    <property type="project" value="InterPro"/>
</dbReference>
<evidence type="ECO:0000313" key="3">
    <source>
        <dbReference type="Proteomes" id="UP001152320"/>
    </source>
</evidence>
<dbReference type="OrthoDB" id="2257766at2759"/>
<evidence type="ECO:0000256" key="1">
    <source>
        <dbReference type="ARBA" id="ARBA00023172"/>
    </source>
</evidence>
<keyword evidence="3" id="KW-1185">Reference proteome</keyword>
<comment type="caution">
    <text evidence="2">The sequence shown here is derived from an EMBL/GenBank/DDBJ whole genome shotgun (WGS) entry which is preliminary data.</text>
</comment>
<dbReference type="Proteomes" id="UP001152320">
    <property type="component" value="Chromosome 8"/>
</dbReference>
<dbReference type="InterPro" id="IPR013762">
    <property type="entry name" value="Integrase-like_cat_sf"/>
</dbReference>
<organism evidence="2 3">
    <name type="scientific">Holothuria leucospilota</name>
    <name type="common">Black long sea cucumber</name>
    <name type="synonym">Mertensiothuria leucospilota</name>
    <dbReference type="NCBI Taxonomy" id="206669"/>
    <lineage>
        <taxon>Eukaryota</taxon>
        <taxon>Metazoa</taxon>
        <taxon>Echinodermata</taxon>
        <taxon>Eleutherozoa</taxon>
        <taxon>Echinozoa</taxon>
        <taxon>Holothuroidea</taxon>
        <taxon>Aspidochirotacea</taxon>
        <taxon>Aspidochirotida</taxon>
        <taxon>Holothuriidae</taxon>
        <taxon>Holothuria</taxon>
    </lineage>
</organism>
<reference evidence="2" key="1">
    <citation type="submission" date="2021-10" db="EMBL/GenBank/DDBJ databases">
        <title>Tropical sea cucumber genome reveals ecological adaptation and Cuvierian tubules defense mechanism.</title>
        <authorList>
            <person name="Chen T."/>
        </authorList>
    </citation>
    <scope>NUCLEOTIDE SEQUENCE</scope>
    <source>
        <strain evidence="2">Nanhai2018</strain>
        <tissue evidence="2">Muscle</tissue>
    </source>
</reference>
<dbReference type="AlphaFoldDB" id="A0A9Q1C2D9"/>
<dbReference type="GO" id="GO:0006310">
    <property type="term" value="P:DNA recombination"/>
    <property type="evidence" value="ECO:0007669"/>
    <property type="project" value="UniProtKB-KW"/>
</dbReference>
<sequence length="65" mass="7454">MQRAGVNVNLFKPHSCRASAVSKALSAFMPISEIIARAGWKNEKTFQKYLISLFKETLKGLRWHF</sequence>
<gene>
    <name evidence="2" type="ORF">HOLleu_18830</name>
</gene>
<proteinExistence type="predicted"/>
<name>A0A9Q1C2D9_HOLLE</name>
<evidence type="ECO:0000313" key="2">
    <source>
        <dbReference type="EMBL" id="KAJ8037893.1"/>
    </source>
</evidence>
<accession>A0A9Q1C2D9</accession>
<protein>
    <recommendedName>
        <fullName evidence="4">Tyr recombinase domain-containing protein</fullName>
    </recommendedName>
</protein>
<dbReference type="SUPFAM" id="SSF56349">
    <property type="entry name" value="DNA breaking-rejoining enzymes"/>
    <property type="match status" value="1"/>
</dbReference>
<keyword evidence="1" id="KW-0233">DNA recombination</keyword>
<dbReference type="Gene3D" id="1.10.443.10">
    <property type="entry name" value="Intergrase catalytic core"/>
    <property type="match status" value="1"/>
</dbReference>
<evidence type="ECO:0008006" key="4">
    <source>
        <dbReference type="Google" id="ProtNLM"/>
    </source>
</evidence>
<dbReference type="EMBL" id="JAIZAY010000008">
    <property type="protein sequence ID" value="KAJ8037893.1"/>
    <property type="molecule type" value="Genomic_DNA"/>
</dbReference>
<dbReference type="InterPro" id="IPR011010">
    <property type="entry name" value="DNA_brk_join_enz"/>
</dbReference>